<proteinExistence type="inferred from homology"/>
<comment type="similarity">
    <text evidence="1">Belongs to the SMC family. SbcC subfamily.</text>
</comment>
<organism evidence="5 6">
    <name type="scientific">Mycolicibacter minnesotensis</name>
    <dbReference type="NCBI Taxonomy" id="1118379"/>
    <lineage>
        <taxon>Bacteria</taxon>
        <taxon>Bacillati</taxon>
        <taxon>Actinomycetota</taxon>
        <taxon>Actinomycetes</taxon>
        <taxon>Mycobacteriales</taxon>
        <taxon>Mycobacteriaceae</taxon>
        <taxon>Mycolicibacter</taxon>
    </lineage>
</organism>
<gene>
    <name evidence="5" type="ORF">BST33_01845</name>
</gene>
<dbReference type="OrthoDB" id="9764467at2"/>
<evidence type="ECO:0000313" key="6">
    <source>
        <dbReference type="Proteomes" id="UP000192320"/>
    </source>
</evidence>
<evidence type="ECO:0000256" key="2">
    <source>
        <dbReference type="ARBA" id="ARBA00011322"/>
    </source>
</evidence>
<evidence type="ECO:0000256" key="3">
    <source>
        <dbReference type="ARBA" id="ARBA00013368"/>
    </source>
</evidence>
<protein>
    <recommendedName>
        <fullName evidence="3">Nuclease SbcCD subunit C</fullName>
    </recommendedName>
</protein>
<evidence type="ECO:0000259" key="4">
    <source>
        <dbReference type="Pfam" id="PF13476"/>
    </source>
</evidence>
<sequence>MALDPGLKIIAVRLVVETVSGVQFGHTFTFQEGLNVIRGDNTSGKSTTLQAIVYALGLEGMLGASHQIPLPHSMTEKLAFDSEEFDVIESYVELEAANKNGQFVTVRRFVKHPSVNTKLINVAMGPAITEPNAYESRDFFVRRAGGAQREAGFHHFLADFIGWKLPNVTRMDGSEIPLYMETLFPYFYVEQKHGWSGVQARIPTYLGIRDVGKRSAEFVLRLQIFDLILEKQRISSSVAELEAQWRQSLRDLGEAADAAGVTLAKVPSTLKESLEEDIAEPLTVVEGDWVALDEAIPRLRDQLSAMMARSVPAVRDVSTQLDTDVAAEEDAINDRLVEVAVIVNQREEFRRRRNQLELRIDALEADLQKHKDARTLVELGANFATELLGENICPTCHQDVHDGMDISSHVMAVQENIDFIGRELTTLRSALNDIESSGSALRVRERSARTALIDARRRVRALRETLVSADSAPSAIDVANRLQLQDRVERLEESGRQIAGLRQGLVSTAQHWQKQRELLRSVNVNDLHGTDLTKILALETYLRSQLVRYGFSSLSTSEVDISRETYRPAHEGFDLGFDLSASDMIRVIWAYLMGILRVADEYGGNHLNLLIFDEPKQQDTASESYQELLQEAAGQGARGAQLIFATSENLDSLLAMLGDTAYHLQDIGAGKKLLRPITSS</sequence>
<keyword evidence="6" id="KW-1185">Reference proteome</keyword>
<feature type="domain" description="Rad50/SbcC-type AAA" evidence="4">
    <location>
        <begin position="26"/>
        <end position="111"/>
    </location>
</feature>
<comment type="subunit">
    <text evidence="2">Heterodimer of SbcC and SbcD.</text>
</comment>
<dbReference type="RefSeq" id="WP_083022535.1">
    <property type="nucleotide sequence ID" value="NZ_AP022589.1"/>
</dbReference>
<dbReference type="PANTHER" id="PTHR32114">
    <property type="entry name" value="ABC TRANSPORTER ABCH.3"/>
    <property type="match status" value="1"/>
</dbReference>
<dbReference type="PANTHER" id="PTHR32114:SF2">
    <property type="entry name" value="ABC TRANSPORTER ABCH.3"/>
    <property type="match status" value="1"/>
</dbReference>
<dbReference type="InterPro" id="IPR027417">
    <property type="entry name" value="P-loop_NTPase"/>
</dbReference>
<evidence type="ECO:0000256" key="1">
    <source>
        <dbReference type="ARBA" id="ARBA00006930"/>
    </source>
</evidence>
<dbReference type="GO" id="GO:0016887">
    <property type="term" value="F:ATP hydrolysis activity"/>
    <property type="evidence" value="ECO:0007669"/>
    <property type="project" value="InterPro"/>
</dbReference>
<dbReference type="Gene3D" id="3.40.50.300">
    <property type="entry name" value="P-loop containing nucleotide triphosphate hydrolases"/>
    <property type="match status" value="1"/>
</dbReference>
<dbReference type="SUPFAM" id="SSF52540">
    <property type="entry name" value="P-loop containing nucleoside triphosphate hydrolases"/>
    <property type="match status" value="1"/>
</dbReference>
<accession>A0A7I7R5P1</accession>
<dbReference type="EMBL" id="MVHZ01000002">
    <property type="protein sequence ID" value="ORB03711.1"/>
    <property type="molecule type" value="Genomic_DNA"/>
</dbReference>
<dbReference type="InterPro" id="IPR038729">
    <property type="entry name" value="Rad50/SbcC_AAA"/>
</dbReference>
<dbReference type="GO" id="GO:0006302">
    <property type="term" value="P:double-strand break repair"/>
    <property type="evidence" value="ECO:0007669"/>
    <property type="project" value="InterPro"/>
</dbReference>
<dbReference type="AlphaFoldDB" id="A0A7I7R5P1"/>
<reference evidence="5 6" key="1">
    <citation type="submission" date="2017-02" db="EMBL/GenBank/DDBJ databases">
        <title>The new phylogeny of genus Mycobacterium.</title>
        <authorList>
            <person name="Tortoli E."/>
            <person name="Trovato A."/>
            <person name="Cirillo D.M."/>
        </authorList>
    </citation>
    <scope>NUCLEOTIDE SEQUENCE [LARGE SCALE GENOMIC DNA]</scope>
    <source>
        <strain evidence="5 6">DSM 45633</strain>
    </source>
</reference>
<dbReference type="Pfam" id="PF13476">
    <property type="entry name" value="AAA_23"/>
    <property type="match status" value="1"/>
</dbReference>
<name>A0A7I7R5P1_9MYCO</name>
<evidence type="ECO:0000313" key="5">
    <source>
        <dbReference type="EMBL" id="ORB03711.1"/>
    </source>
</evidence>
<comment type="caution">
    <text evidence="5">The sequence shown here is derived from an EMBL/GenBank/DDBJ whole genome shotgun (WGS) entry which is preliminary data.</text>
</comment>
<dbReference type="Proteomes" id="UP000192320">
    <property type="component" value="Unassembled WGS sequence"/>
</dbReference>